<proteinExistence type="predicted"/>
<dbReference type="GO" id="GO:0016787">
    <property type="term" value="F:hydrolase activity"/>
    <property type="evidence" value="ECO:0007669"/>
    <property type="project" value="UniProtKB-KW"/>
</dbReference>
<keyword evidence="4" id="KW-1185">Reference proteome</keyword>
<evidence type="ECO:0000256" key="1">
    <source>
        <dbReference type="ARBA" id="ARBA00022801"/>
    </source>
</evidence>
<feature type="domain" description="AB hydrolase-1" evidence="2">
    <location>
        <begin position="3"/>
        <end position="162"/>
    </location>
</feature>
<dbReference type="EMBL" id="JBHTIR010002140">
    <property type="protein sequence ID" value="MFD0853408.1"/>
    <property type="molecule type" value="Genomic_DNA"/>
</dbReference>
<sequence>FAIAGYSLGTPVAVRAATRHSDRVTALVLTSGFAHPNPRFAHVLRLWRDLLREGEVERLAAFLPLLCLSVPALESLTEEELAASVKAGAATTPPGTLQQVELATDDVDVRGELADIRVPTLVISTTLDQLVTPSHHRELADAIPGARFAELATGHLPFAERPGEWAALIREFFDSL</sequence>
<comment type="caution">
    <text evidence="3">The sequence shown here is derived from an EMBL/GenBank/DDBJ whole genome shotgun (WGS) entry which is preliminary data.</text>
</comment>
<dbReference type="Proteomes" id="UP001597083">
    <property type="component" value="Unassembled WGS sequence"/>
</dbReference>
<dbReference type="InterPro" id="IPR000073">
    <property type="entry name" value="AB_hydrolase_1"/>
</dbReference>
<feature type="non-terminal residue" evidence="3">
    <location>
        <position position="1"/>
    </location>
</feature>
<dbReference type="PANTHER" id="PTHR43798">
    <property type="entry name" value="MONOACYLGLYCEROL LIPASE"/>
    <property type="match status" value="1"/>
</dbReference>
<dbReference type="Pfam" id="PF00561">
    <property type="entry name" value="Abhydrolase_1"/>
    <property type="match status" value="1"/>
</dbReference>
<organism evidence="3 4">
    <name type="scientific">Actinomadura adrarensis</name>
    <dbReference type="NCBI Taxonomy" id="1819600"/>
    <lineage>
        <taxon>Bacteria</taxon>
        <taxon>Bacillati</taxon>
        <taxon>Actinomycetota</taxon>
        <taxon>Actinomycetes</taxon>
        <taxon>Streptosporangiales</taxon>
        <taxon>Thermomonosporaceae</taxon>
        <taxon>Actinomadura</taxon>
    </lineage>
</organism>
<evidence type="ECO:0000313" key="3">
    <source>
        <dbReference type="EMBL" id="MFD0853408.1"/>
    </source>
</evidence>
<dbReference type="InterPro" id="IPR029058">
    <property type="entry name" value="AB_hydrolase_fold"/>
</dbReference>
<dbReference type="PANTHER" id="PTHR43798:SF31">
    <property type="entry name" value="AB HYDROLASE SUPERFAMILY PROTEIN YCLE"/>
    <property type="match status" value="1"/>
</dbReference>
<evidence type="ECO:0000259" key="2">
    <source>
        <dbReference type="Pfam" id="PF00561"/>
    </source>
</evidence>
<name>A0ABW3CG02_9ACTN</name>
<dbReference type="SUPFAM" id="SSF53474">
    <property type="entry name" value="alpha/beta-Hydrolases"/>
    <property type="match status" value="1"/>
</dbReference>
<gene>
    <name evidence="3" type="ORF">ACFQ07_14315</name>
</gene>
<dbReference type="Gene3D" id="3.40.50.1820">
    <property type="entry name" value="alpha/beta hydrolase"/>
    <property type="match status" value="1"/>
</dbReference>
<evidence type="ECO:0000313" key="4">
    <source>
        <dbReference type="Proteomes" id="UP001597083"/>
    </source>
</evidence>
<dbReference type="InterPro" id="IPR050266">
    <property type="entry name" value="AB_hydrolase_sf"/>
</dbReference>
<keyword evidence="1 3" id="KW-0378">Hydrolase</keyword>
<accession>A0ABW3CG02</accession>
<protein>
    <submittedName>
        <fullName evidence="3">Alpha/beta fold hydrolase</fullName>
    </submittedName>
</protein>
<reference evidence="4" key="1">
    <citation type="journal article" date="2019" name="Int. J. Syst. Evol. Microbiol.">
        <title>The Global Catalogue of Microorganisms (GCM) 10K type strain sequencing project: providing services to taxonomists for standard genome sequencing and annotation.</title>
        <authorList>
            <consortium name="The Broad Institute Genomics Platform"/>
            <consortium name="The Broad Institute Genome Sequencing Center for Infectious Disease"/>
            <person name="Wu L."/>
            <person name="Ma J."/>
        </authorList>
    </citation>
    <scope>NUCLEOTIDE SEQUENCE [LARGE SCALE GENOMIC DNA]</scope>
    <source>
        <strain evidence="4">JCM 31696</strain>
    </source>
</reference>